<feature type="domain" description="C2H2-type" evidence="8">
    <location>
        <begin position="430"/>
        <end position="457"/>
    </location>
</feature>
<gene>
    <name evidence="10" type="primary">ZNF724P_1</name>
    <name evidence="10" type="ORF">g.25252</name>
</gene>
<reference evidence="10" key="2">
    <citation type="journal article" date="2015" name="Gigascience">
        <title>Reconstructing a comprehensive transcriptome assembly of a white-pupal translocated strain of the pest fruit fly Bactrocera cucurbitae.</title>
        <authorList>
            <person name="Sim S.B."/>
            <person name="Calla B."/>
            <person name="Hall B."/>
            <person name="DeRego T."/>
            <person name="Geib S.M."/>
        </authorList>
    </citation>
    <scope>NUCLEOTIDE SEQUENCE</scope>
</reference>
<dbReference type="FunFam" id="3.30.160.60:FF:000710">
    <property type="entry name" value="Zinc finger protein 768"/>
    <property type="match status" value="1"/>
</dbReference>
<dbReference type="PANTHER" id="PTHR24379">
    <property type="entry name" value="KRAB AND ZINC FINGER DOMAIN-CONTAINING"/>
    <property type="match status" value="1"/>
</dbReference>
<dbReference type="SMART" id="SM00868">
    <property type="entry name" value="zf-AD"/>
    <property type="match status" value="1"/>
</dbReference>
<dbReference type="SUPFAM" id="SSF57716">
    <property type="entry name" value="Glucocorticoid receptor-like (DNA-binding domain)"/>
    <property type="match status" value="1"/>
</dbReference>
<dbReference type="InterPro" id="IPR036236">
    <property type="entry name" value="Znf_C2H2_sf"/>
</dbReference>
<feature type="domain" description="C2H2-type" evidence="8">
    <location>
        <begin position="514"/>
        <end position="541"/>
    </location>
</feature>
<dbReference type="InterPro" id="IPR013087">
    <property type="entry name" value="Znf_C2H2_type"/>
</dbReference>
<reference evidence="10" key="1">
    <citation type="submission" date="2014-11" db="EMBL/GenBank/DDBJ databases">
        <authorList>
            <person name="Geib S."/>
        </authorList>
    </citation>
    <scope>NUCLEOTIDE SEQUENCE</scope>
</reference>
<dbReference type="Gene3D" id="3.30.160.60">
    <property type="entry name" value="Classic Zinc Finger"/>
    <property type="match status" value="8"/>
</dbReference>
<feature type="domain" description="C2H2-type" evidence="8">
    <location>
        <begin position="542"/>
        <end position="569"/>
    </location>
</feature>
<dbReference type="AlphaFoldDB" id="A0A0A1XQV0"/>
<dbReference type="GO" id="GO:0008270">
    <property type="term" value="F:zinc ion binding"/>
    <property type="evidence" value="ECO:0007669"/>
    <property type="project" value="UniProtKB-UniRule"/>
</dbReference>
<feature type="domain" description="ZAD" evidence="9">
    <location>
        <begin position="11"/>
        <end position="104"/>
    </location>
</feature>
<dbReference type="SUPFAM" id="SSF57667">
    <property type="entry name" value="beta-beta-alpha zinc fingers"/>
    <property type="match status" value="5"/>
</dbReference>
<dbReference type="InterPro" id="IPR012934">
    <property type="entry name" value="Znf_AD"/>
</dbReference>
<keyword evidence="3 5" id="KW-0863">Zinc-finger</keyword>
<feature type="domain" description="C2H2-type" evidence="8">
    <location>
        <begin position="302"/>
        <end position="329"/>
    </location>
</feature>
<dbReference type="SMART" id="SM00355">
    <property type="entry name" value="ZnF_C2H2"/>
    <property type="match status" value="10"/>
</dbReference>
<feature type="binding site" evidence="6">
    <location>
        <position position="77"/>
    </location>
    <ligand>
        <name>Zn(2+)</name>
        <dbReference type="ChEBI" id="CHEBI:29105"/>
    </ligand>
</feature>
<evidence type="ECO:0000256" key="6">
    <source>
        <dbReference type="PROSITE-ProRule" id="PRU01263"/>
    </source>
</evidence>
<evidence type="ECO:0000313" key="10">
    <source>
        <dbReference type="EMBL" id="JAD13396.1"/>
    </source>
</evidence>
<evidence type="ECO:0000256" key="3">
    <source>
        <dbReference type="ARBA" id="ARBA00022771"/>
    </source>
</evidence>
<organism evidence="10">
    <name type="scientific">Zeugodacus cucurbitae</name>
    <name type="common">Melon fruit fly</name>
    <name type="synonym">Bactrocera cucurbitae</name>
    <dbReference type="NCBI Taxonomy" id="28588"/>
    <lineage>
        <taxon>Eukaryota</taxon>
        <taxon>Metazoa</taxon>
        <taxon>Ecdysozoa</taxon>
        <taxon>Arthropoda</taxon>
        <taxon>Hexapoda</taxon>
        <taxon>Insecta</taxon>
        <taxon>Pterygota</taxon>
        <taxon>Neoptera</taxon>
        <taxon>Endopterygota</taxon>
        <taxon>Diptera</taxon>
        <taxon>Brachycera</taxon>
        <taxon>Muscomorpha</taxon>
        <taxon>Tephritoidea</taxon>
        <taxon>Tephritidae</taxon>
        <taxon>Zeugodacus</taxon>
        <taxon>Zeugodacus</taxon>
    </lineage>
</organism>
<evidence type="ECO:0000259" key="9">
    <source>
        <dbReference type="PROSITE" id="PS51915"/>
    </source>
</evidence>
<dbReference type="Pfam" id="PF00096">
    <property type="entry name" value="zf-C2H2"/>
    <property type="match status" value="4"/>
</dbReference>
<evidence type="ECO:0000256" key="7">
    <source>
        <dbReference type="SAM" id="MobiDB-lite"/>
    </source>
</evidence>
<dbReference type="PROSITE" id="PS50157">
    <property type="entry name" value="ZINC_FINGER_C2H2_2"/>
    <property type="match status" value="10"/>
</dbReference>
<feature type="domain" description="C2H2-type" evidence="8">
    <location>
        <begin position="339"/>
        <end position="367"/>
    </location>
</feature>
<dbReference type="Gene3D" id="3.40.1800.20">
    <property type="match status" value="1"/>
</dbReference>
<dbReference type="PANTHER" id="PTHR24379:SF121">
    <property type="entry name" value="C2H2-TYPE DOMAIN-CONTAINING PROTEIN"/>
    <property type="match status" value="1"/>
</dbReference>
<proteinExistence type="predicted"/>
<feature type="domain" description="C2H2-type" evidence="8">
    <location>
        <begin position="258"/>
        <end position="285"/>
    </location>
</feature>
<dbReference type="FunFam" id="3.30.160.60:FF:002534">
    <property type="entry name" value="Uncharacterized protein, isoform B"/>
    <property type="match status" value="1"/>
</dbReference>
<feature type="binding site" evidence="6">
    <location>
        <position position="13"/>
    </location>
    <ligand>
        <name>Zn(2+)</name>
        <dbReference type="ChEBI" id="CHEBI:29105"/>
    </ligand>
</feature>
<evidence type="ECO:0000259" key="8">
    <source>
        <dbReference type="PROSITE" id="PS50157"/>
    </source>
</evidence>
<keyword evidence="2" id="KW-0677">Repeat</keyword>
<sequence>MDTESEFHFECLCRTCMHEVPAANSYAASSNEATEQHLQSIFNTVAECGAMRITELLARTMPQLQLNLSEELPQHICRICLEQLMSVYRFQQMCLQSEHQLREWLAKRYTDLKPITEIVTETKVFALPEPVIDTNGIEITNDGVAQPNTDDPLQNITEIIKISKDDSNNISVYLKRELSDDEICTPTYAEATALTEQLLATQIKVENETSIAAAETTTSDEVSSHEDIEDSDGDKLTVNALHKAPVKDDISKDPSTQHTCTRCSKTFATRRYLLRHFRRHKNSDEQINTTTTTEKNTQSLSLKCDLCGAHFRKAETLQKHKETHNEKTEELNTLSAPCFECDLCDMKYCTQRTLTRHKRQQHSGENSEAIPKPHSCELCNKSFQQSGTLKDHMRTHTGEQPYLCSECGKAFNSSSNLKQHLLRHTGVKRYECPDCPKKFPCLSDLASHKAVHQQIKPHVCDICGNGFGKRYQLKKHKMYHNGEKPHKCEYCEMRFVCMDHQRRHMRTHTGEKPYKCKYCERAFAQSNDLIKHLRTHLGENVYRCELCPSAFRLATELRIHFADHKNDDEATRARNLQALAEAEDKMRLSMTTKSRLQPQDVAT</sequence>
<dbReference type="GO" id="GO:0000785">
    <property type="term" value="C:chromatin"/>
    <property type="evidence" value="ECO:0007669"/>
    <property type="project" value="UniProtKB-ARBA"/>
</dbReference>
<evidence type="ECO:0000256" key="2">
    <source>
        <dbReference type="ARBA" id="ARBA00022737"/>
    </source>
</evidence>
<feature type="region of interest" description="Disordered" evidence="7">
    <location>
        <begin position="214"/>
        <end position="236"/>
    </location>
</feature>
<dbReference type="Pfam" id="PF07776">
    <property type="entry name" value="zf-AD"/>
    <property type="match status" value="1"/>
</dbReference>
<protein>
    <submittedName>
        <fullName evidence="10">Putative zinc finger protein 724</fullName>
    </submittedName>
</protein>
<accession>A0A0A1XQV0</accession>
<feature type="domain" description="C2H2-type" evidence="8">
    <location>
        <begin position="486"/>
        <end position="513"/>
    </location>
</feature>
<evidence type="ECO:0000256" key="4">
    <source>
        <dbReference type="ARBA" id="ARBA00022833"/>
    </source>
</evidence>
<dbReference type="GO" id="GO:0005634">
    <property type="term" value="C:nucleus"/>
    <property type="evidence" value="ECO:0007669"/>
    <property type="project" value="InterPro"/>
</dbReference>
<dbReference type="GO" id="GO:0040029">
    <property type="term" value="P:epigenetic regulation of gene expression"/>
    <property type="evidence" value="ECO:0007669"/>
    <property type="project" value="UniProtKB-ARBA"/>
</dbReference>
<feature type="domain" description="C2H2-type" evidence="8">
    <location>
        <begin position="402"/>
        <end position="429"/>
    </location>
</feature>
<evidence type="ECO:0000256" key="5">
    <source>
        <dbReference type="PROSITE-ProRule" id="PRU00042"/>
    </source>
</evidence>
<dbReference type="PROSITE" id="PS51915">
    <property type="entry name" value="ZAD"/>
    <property type="match status" value="1"/>
</dbReference>
<dbReference type="FunFam" id="3.30.160.60:FF:000690">
    <property type="entry name" value="Zinc finger protein 354C"/>
    <property type="match status" value="1"/>
</dbReference>
<name>A0A0A1XQV0_ZEUCU</name>
<feature type="domain" description="C2H2-type" evidence="8">
    <location>
        <begin position="374"/>
        <end position="401"/>
    </location>
</feature>
<dbReference type="OrthoDB" id="1095242at2759"/>
<dbReference type="GeneID" id="105208661"/>
<evidence type="ECO:0000256" key="1">
    <source>
        <dbReference type="ARBA" id="ARBA00022723"/>
    </source>
</evidence>
<dbReference type="EMBL" id="GBXI01000896">
    <property type="protein sequence ID" value="JAD13396.1"/>
    <property type="molecule type" value="Transcribed_RNA"/>
</dbReference>
<keyword evidence="4 6" id="KW-0862">Zinc</keyword>
<dbReference type="FunFam" id="3.30.160.60:FF:000065">
    <property type="entry name" value="B-cell CLL/lymphoma 6, member B"/>
    <property type="match status" value="1"/>
</dbReference>
<feature type="binding site" evidence="6">
    <location>
        <position position="16"/>
    </location>
    <ligand>
        <name>Zn(2+)</name>
        <dbReference type="ChEBI" id="CHEBI:29105"/>
    </ligand>
</feature>
<dbReference type="PROSITE" id="PS00028">
    <property type="entry name" value="ZINC_FINGER_C2H2_1"/>
    <property type="match status" value="10"/>
</dbReference>
<keyword evidence="1 6" id="KW-0479">Metal-binding</keyword>
<dbReference type="GO" id="GO:0043565">
    <property type="term" value="F:sequence-specific DNA binding"/>
    <property type="evidence" value="ECO:0007669"/>
    <property type="project" value="UniProtKB-ARBA"/>
</dbReference>
<feature type="domain" description="C2H2-type" evidence="8">
    <location>
        <begin position="458"/>
        <end position="485"/>
    </location>
</feature>
<dbReference type="GO" id="GO:0003682">
    <property type="term" value="F:chromatin binding"/>
    <property type="evidence" value="ECO:0007669"/>
    <property type="project" value="UniProtKB-ARBA"/>
</dbReference>
<feature type="binding site" evidence="6">
    <location>
        <position position="80"/>
    </location>
    <ligand>
        <name>Zn(2+)</name>
        <dbReference type="ChEBI" id="CHEBI:29105"/>
    </ligand>
</feature>